<feature type="compositionally biased region" description="Low complexity" evidence="1">
    <location>
        <begin position="513"/>
        <end position="536"/>
    </location>
</feature>
<dbReference type="ExpressionAtlas" id="A0A2K3DLA3">
    <property type="expression patterns" value="baseline"/>
</dbReference>
<dbReference type="InParanoid" id="A0A2K3DLA3"/>
<accession>A0A2K3DLA3</accession>
<dbReference type="PANTHER" id="PTHR34454:SF2">
    <property type="entry name" value="PROTEIN TUNICAMYCIN INDUCED 1"/>
    <property type="match status" value="1"/>
</dbReference>
<evidence type="ECO:0000313" key="3">
    <source>
        <dbReference type="Proteomes" id="UP000006906"/>
    </source>
</evidence>
<sequence length="595" mass="61273">MELRRRQARLVGAILFGIFGFYSRNPFAAQELEHPSLTVTPLSVVHTVTGLWSELALSAAKETVKAINKGSEFQLELHDVPLDTFQVLVGRRHQLGVEIDGITYNLLIGNEAEALEQARQRSAAAAAQASANAAAAAAAATSATAAQALPGPDAASGSGAAAAAAAAAGALAPALPTSALAFALEGAASSVGGGGGEAVGLLAPLQMLGGVRGRRALELPETVLMGPLELVLKQPENVGVYTPLAADVGGPVRRLLVEAGVSVRVAGLKQVALRRPVDLPRLPGQYLAEVWAQLQLGQPEEGFEAAPGIMFLASRLREAAIEAATNASLKAGRQAPPPPLLSFDIETVSPGSLRISSAPELPPELAGTEPAPRLRARRQAGGTVELSLRQGQVSPAGGAGGSALSSGAAAALALARPWAWPLPHTAAASWLPYESLLRSVLAAHPFNVEAVVKRGIAMRLTKSSIQGVHMVAFDMMVRSRTPRPPELEGQPFEWNEKPMEVWEAVVQVQPNEGASSGSSSTFGAGSSSSSTGSSSSGYSFVPLHVARKAAYQNTLSVSRAAQLAALTGGRNESVAGRVPGDGYDTEDLGLATNAP</sequence>
<organism evidence="2 3">
    <name type="scientific">Chlamydomonas reinhardtii</name>
    <name type="common">Chlamydomonas smithii</name>
    <dbReference type="NCBI Taxonomy" id="3055"/>
    <lineage>
        <taxon>Eukaryota</taxon>
        <taxon>Viridiplantae</taxon>
        <taxon>Chlorophyta</taxon>
        <taxon>core chlorophytes</taxon>
        <taxon>Chlorophyceae</taxon>
        <taxon>CS clade</taxon>
        <taxon>Chlamydomonadales</taxon>
        <taxon>Chlamydomonadaceae</taxon>
        <taxon>Chlamydomonas</taxon>
    </lineage>
</organism>
<dbReference type="InterPro" id="IPR053283">
    <property type="entry name" value="TUNICAMYCIN_INDUCED_1"/>
</dbReference>
<dbReference type="PANTHER" id="PTHR34454">
    <property type="entry name" value="TUNICAMYCIN INDUCED PROTEIN"/>
    <property type="match status" value="1"/>
</dbReference>
<protein>
    <submittedName>
        <fullName evidence="2">Uncharacterized protein</fullName>
    </submittedName>
</protein>
<dbReference type="OMA" id="MEVWEAV"/>
<dbReference type="EMBL" id="CM008968">
    <property type="protein sequence ID" value="PNW81326.1"/>
    <property type="molecule type" value="Genomic_DNA"/>
</dbReference>
<dbReference type="OrthoDB" id="513870at2759"/>
<dbReference type="PaxDb" id="3055-EDP03963"/>
<feature type="region of interest" description="Disordered" evidence="1">
    <location>
        <begin position="570"/>
        <end position="595"/>
    </location>
</feature>
<dbReference type="GeneID" id="5718188"/>
<evidence type="ECO:0000313" key="2">
    <source>
        <dbReference type="EMBL" id="PNW81326.1"/>
    </source>
</evidence>
<dbReference type="KEGG" id="cre:CHLRE_07g351200v5"/>
<keyword evidence="3" id="KW-1185">Reference proteome</keyword>
<reference evidence="2 3" key="1">
    <citation type="journal article" date="2007" name="Science">
        <title>The Chlamydomonas genome reveals the evolution of key animal and plant functions.</title>
        <authorList>
            <person name="Merchant S.S."/>
            <person name="Prochnik S.E."/>
            <person name="Vallon O."/>
            <person name="Harris E.H."/>
            <person name="Karpowicz S.J."/>
            <person name="Witman G.B."/>
            <person name="Terry A."/>
            <person name="Salamov A."/>
            <person name="Fritz-Laylin L.K."/>
            <person name="Marechal-Drouard L."/>
            <person name="Marshall W.F."/>
            <person name="Qu L.H."/>
            <person name="Nelson D.R."/>
            <person name="Sanderfoot A.A."/>
            <person name="Spalding M.H."/>
            <person name="Kapitonov V.V."/>
            <person name="Ren Q."/>
            <person name="Ferris P."/>
            <person name="Lindquist E."/>
            <person name="Shapiro H."/>
            <person name="Lucas S.M."/>
            <person name="Grimwood J."/>
            <person name="Schmutz J."/>
            <person name="Cardol P."/>
            <person name="Cerutti H."/>
            <person name="Chanfreau G."/>
            <person name="Chen C.L."/>
            <person name="Cognat V."/>
            <person name="Croft M.T."/>
            <person name="Dent R."/>
            <person name="Dutcher S."/>
            <person name="Fernandez E."/>
            <person name="Fukuzawa H."/>
            <person name="Gonzalez-Ballester D."/>
            <person name="Gonzalez-Halphen D."/>
            <person name="Hallmann A."/>
            <person name="Hanikenne M."/>
            <person name="Hippler M."/>
            <person name="Inwood W."/>
            <person name="Jabbari K."/>
            <person name="Kalanon M."/>
            <person name="Kuras R."/>
            <person name="Lefebvre P.A."/>
            <person name="Lemaire S.D."/>
            <person name="Lobanov A.V."/>
            <person name="Lohr M."/>
            <person name="Manuell A."/>
            <person name="Meier I."/>
            <person name="Mets L."/>
            <person name="Mittag M."/>
            <person name="Mittelmeier T."/>
            <person name="Moroney J.V."/>
            <person name="Moseley J."/>
            <person name="Napoli C."/>
            <person name="Nedelcu A.M."/>
            <person name="Niyogi K."/>
            <person name="Novoselov S.V."/>
            <person name="Paulsen I.T."/>
            <person name="Pazour G."/>
            <person name="Purton S."/>
            <person name="Ral J.P."/>
            <person name="Riano-Pachon D.M."/>
            <person name="Riekhof W."/>
            <person name="Rymarquis L."/>
            <person name="Schroda M."/>
            <person name="Stern D."/>
            <person name="Umen J."/>
            <person name="Willows R."/>
            <person name="Wilson N."/>
            <person name="Zimmer S.L."/>
            <person name="Allmer J."/>
            <person name="Balk J."/>
            <person name="Bisova K."/>
            <person name="Chen C.J."/>
            <person name="Elias M."/>
            <person name="Gendler K."/>
            <person name="Hauser C."/>
            <person name="Lamb M.R."/>
            <person name="Ledford H."/>
            <person name="Long J.C."/>
            <person name="Minagawa J."/>
            <person name="Page M.D."/>
            <person name="Pan J."/>
            <person name="Pootakham W."/>
            <person name="Roje S."/>
            <person name="Rose A."/>
            <person name="Stahlberg E."/>
            <person name="Terauchi A.M."/>
            <person name="Yang P."/>
            <person name="Ball S."/>
            <person name="Bowler C."/>
            <person name="Dieckmann C.L."/>
            <person name="Gladyshev V.N."/>
            <person name="Green P."/>
            <person name="Jorgensen R."/>
            <person name="Mayfield S."/>
            <person name="Mueller-Roeber B."/>
            <person name="Rajamani S."/>
            <person name="Sayre R.T."/>
            <person name="Brokstein P."/>
            <person name="Dubchak I."/>
            <person name="Goodstein D."/>
            <person name="Hornick L."/>
            <person name="Huang Y.W."/>
            <person name="Jhaveri J."/>
            <person name="Luo Y."/>
            <person name="Martinez D."/>
            <person name="Ngau W.C."/>
            <person name="Otillar B."/>
            <person name="Poliakov A."/>
            <person name="Porter A."/>
            <person name="Szajkowski L."/>
            <person name="Werner G."/>
            <person name="Zhou K."/>
            <person name="Grigoriev I.V."/>
            <person name="Rokhsar D.S."/>
            <person name="Grossman A.R."/>
        </authorList>
    </citation>
    <scope>NUCLEOTIDE SEQUENCE [LARGE SCALE GENOMIC DNA]</scope>
    <source>
        <strain evidence="3">CC-503</strain>
    </source>
</reference>
<dbReference type="AlphaFoldDB" id="A0A2K3DLA3"/>
<dbReference type="Gramene" id="PNW81326">
    <property type="protein sequence ID" value="PNW81326"/>
    <property type="gene ID" value="CHLRE_07g351200v5"/>
</dbReference>
<evidence type="ECO:0000256" key="1">
    <source>
        <dbReference type="SAM" id="MobiDB-lite"/>
    </source>
</evidence>
<name>A0A2K3DLA3_CHLRE</name>
<proteinExistence type="predicted"/>
<feature type="region of interest" description="Disordered" evidence="1">
    <location>
        <begin position="354"/>
        <end position="381"/>
    </location>
</feature>
<dbReference type="Proteomes" id="UP000006906">
    <property type="component" value="Chromosome 7"/>
</dbReference>
<gene>
    <name evidence="2" type="ORF">CHLRE_07g351200v5</name>
</gene>
<dbReference type="RefSeq" id="XP_001692485.2">
    <property type="nucleotide sequence ID" value="XM_001692433.3"/>
</dbReference>
<feature type="region of interest" description="Disordered" evidence="1">
    <location>
        <begin position="511"/>
        <end position="536"/>
    </location>
</feature>